<dbReference type="PANTHER" id="PTHR34388">
    <property type="entry name" value="DNA POLYMERASE III SUBUNIT DELTA"/>
    <property type="match status" value="1"/>
</dbReference>
<dbReference type="OrthoDB" id="5329738at2"/>
<keyword evidence="8" id="KW-1185">Reference proteome</keyword>
<sequence length="329" mass="38297">MTRAALDKILSKTIPKCILLYGESEFLINYYSKIIQAKLACNAQKFYFEEYVQDEVITMLGTNSLFGGKNAVIIKQYNTLSKNQIQAIFSTLGRNPNSYMIIELYKSPNISEQEYAKRFKAFSALFRPTSSCKEIYEVRLYNPLPHEMLQILINRARELSINIQPNLLEYLLSIQQYDISMAYNELEKFVYYPVIDIELINSLSYSLGNVNTESLLDSLFNKKTNLAHILNTLYDEGIDDMELNRELSRYFYILFKLYGHSRAYGSMDCREALGYQAPSHIFATWSKRSLRLTTQKYIAIFDMLNEWRNAKLEGSNRGIQYLIAIQEIL</sequence>
<dbReference type="NCBIfam" id="TIGR01128">
    <property type="entry name" value="holA"/>
    <property type="match status" value="1"/>
</dbReference>
<dbReference type="Gene3D" id="3.40.50.300">
    <property type="entry name" value="P-loop containing nucleotide triphosphate hydrolases"/>
    <property type="match status" value="1"/>
</dbReference>
<keyword evidence="1" id="KW-0808">Transferase</keyword>
<dbReference type="PANTHER" id="PTHR34388:SF1">
    <property type="entry name" value="DNA POLYMERASE III SUBUNIT DELTA"/>
    <property type="match status" value="1"/>
</dbReference>
<accession>A0A099TWV4</accession>
<dbReference type="EMBL" id="UGJE01000002">
    <property type="protein sequence ID" value="STQ85522.1"/>
    <property type="molecule type" value="Genomic_DNA"/>
</dbReference>
<dbReference type="InterPro" id="IPR005790">
    <property type="entry name" value="DNA_polIII_delta"/>
</dbReference>
<dbReference type="GO" id="GO:0006261">
    <property type="term" value="P:DNA-templated DNA replication"/>
    <property type="evidence" value="ECO:0007669"/>
    <property type="project" value="TreeGrafter"/>
</dbReference>
<dbReference type="GO" id="GO:0003887">
    <property type="term" value="F:DNA-directed DNA polymerase activity"/>
    <property type="evidence" value="ECO:0007669"/>
    <property type="project" value="UniProtKB-KW"/>
</dbReference>
<dbReference type="Proteomes" id="UP000255139">
    <property type="component" value="Unassembled WGS sequence"/>
</dbReference>
<keyword evidence="2" id="KW-0548">Nucleotidyltransferase</keyword>
<evidence type="ECO:0000313" key="5">
    <source>
        <dbReference type="EMBL" id="STQ85522.1"/>
    </source>
</evidence>
<reference evidence="6 7" key="1">
    <citation type="journal article" date="2014" name="Genome Announc.">
        <title>Draft genome sequences of eight enterohepatic helicobacter species isolated from both laboratory and wild rodents.</title>
        <authorList>
            <person name="Sheh A."/>
            <person name="Shen Z."/>
            <person name="Fox J.G."/>
        </authorList>
    </citation>
    <scope>NUCLEOTIDE SEQUENCE [LARGE SCALE GENOMIC DNA]</scope>
    <source>
        <strain evidence="6 7">ST1</strain>
    </source>
</reference>
<evidence type="ECO:0000313" key="6">
    <source>
        <dbReference type="EMBL" id="TLD98592.1"/>
    </source>
</evidence>
<evidence type="ECO:0000256" key="3">
    <source>
        <dbReference type="ARBA" id="ARBA00022705"/>
    </source>
</evidence>
<dbReference type="STRING" id="216.LS73_09680"/>
<name>A0A099TWV4_9HELI</name>
<reference evidence="5 8" key="2">
    <citation type="submission" date="2018-06" db="EMBL/GenBank/DDBJ databases">
        <authorList>
            <consortium name="Pathogen Informatics"/>
            <person name="Doyle S."/>
        </authorList>
    </citation>
    <scope>NUCLEOTIDE SEQUENCE [LARGE SCALE GENOMIC DNA]</scope>
    <source>
        <strain evidence="5 8">NCTC12714</strain>
    </source>
</reference>
<evidence type="ECO:0000256" key="2">
    <source>
        <dbReference type="ARBA" id="ARBA00022695"/>
    </source>
</evidence>
<evidence type="ECO:0000313" key="7">
    <source>
        <dbReference type="Proteomes" id="UP000029922"/>
    </source>
</evidence>
<evidence type="ECO:0000256" key="1">
    <source>
        <dbReference type="ARBA" id="ARBA00022679"/>
    </source>
</evidence>
<dbReference type="GO" id="GO:0003677">
    <property type="term" value="F:DNA binding"/>
    <property type="evidence" value="ECO:0007669"/>
    <property type="project" value="InterPro"/>
</dbReference>
<protein>
    <submittedName>
        <fullName evidence="5">DNA polymerase III subunit delta</fullName>
    </submittedName>
</protein>
<organism evidence="5 8">
    <name type="scientific">Helicobacter muridarum</name>
    <dbReference type="NCBI Taxonomy" id="216"/>
    <lineage>
        <taxon>Bacteria</taxon>
        <taxon>Pseudomonadati</taxon>
        <taxon>Campylobacterota</taxon>
        <taxon>Epsilonproteobacteria</taxon>
        <taxon>Campylobacterales</taxon>
        <taxon>Helicobacteraceae</taxon>
        <taxon>Helicobacter</taxon>
    </lineage>
</organism>
<keyword evidence="3" id="KW-0235">DNA replication</keyword>
<evidence type="ECO:0000313" key="8">
    <source>
        <dbReference type="Proteomes" id="UP000255139"/>
    </source>
</evidence>
<dbReference type="GO" id="GO:0009360">
    <property type="term" value="C:DNA polymerase III complex"/>
    <property type="evidence" value="ECO:0007669"/>
    <property type="project" value="TreeGrafter"/>
</dbReference>
<dbReference type="InterPro" id="IPR027417">
    <property type="entry name" value="P-loop_NTPase"/>
</dbReference>
<dbReference type="AlphaFoldDB" id="A0A099TWV4"/>
<dbReference type="Proteomes" id="UP000029922">
    <property type="component" value="Unassembled WGS sequence"/>
</dbReference>
<proteinExistence type="predicted"/>
<dbReference type="RefSeq" id="WP_034559472.1">
    <property type="nucleotide sequence ID" value="NZ_FZML01000018.1"/>
</dbReference>
<dbReference type="EMBL" id="JRPD02000027">
    <property type="protein sequence ID" value="TLD98592.1"/>
    <property type="molecule type" value="Genomic_DNA"/>
</dbReference>
<dbReference type="SUPFAM" id="SSF52540">
    <property type="entry name" value="P-loop containing nucleoside triphosphate hydrolases"/>
    <property type="match status" value="1"/>
</dbReference>
<gene>
    <name evidence="6" type="ORF">LS73_008680</name>
    <name evidence="5" type="ORF">NCTC12714_00307</name>
</gene>
<keyword evidence="4" id="KW-0239">DNA-directed DNA polymerase</keyword>
<evidence type="ECO:0000256" key="4">
    <source>
        <dbReference type="ARBA" id="ARBA00022932"/>
    </source>
</evidence>